<dbReference type="SUPFAM" id="SSF53756">
    <property type="entry name" value="UDP-Glycosyltransferase/glycogen phosphorylase"/>
    <property type="match status" value="1"/>
</dbReference>
<protein>
    <submittedName>
        <fullName evidence="3">Glycosyltransferase involved in cell wall biosynthesis</fullName>
    </submittedName>
</protein>
<organism evidence="3 4">
    <name type="scientific">Siminovitchia thermophila</name>
    <dbReference type="NCBI Taxonomy" id="1245522"/>
    <lineage>
        <taxon>Bacteria</taxon>
        <taxon>Bacillati</taxon>
        <taxon>Bacillota</taxon>
        <taxon>Bacilli</taxon>
        <taxon>Bacillales</taxon>
        <taxon>Bacillaceae</taxon>
        <taxon>Siminovitchia</taxon>
    </lineage>
</organism>
<evidence type="ECO:0000313" key="4">
    <source>
        <dbReference type="Proteomes" id="UP000823485"/>
    </source>
</evidence>
<feature type="domain" description="Glycosyltransferase subfamily 4-like N-terminal" evidence="2">
    <location>
        <begin position="4"/>
        <end position="75"/>
    </location>
</feature>
<dbReference type="Pfam" id="PF00534">
    <property type="entry name" value="Glycos_transf_1"/>
    <property type="match status" value="1"/>
</dbReference>
<gene>
    <name evidence="3" type="ORF">JOC94_001934</name>
</gene>
<feature type="domain" description="Glycosyl transferase family 1" evidence="1">
    <location>
        <begin position="109"/>
        <end position="279"/>
    </location>
</feature>
<accession>A0ABS2R5R9</accession>
<dbReference type="InterPro" id="IPR001296">
    <property type="entry name" value="Glyco_trans_1"/>
</dbReference>
<keyword evidence="4" id="KW-1185">Reference proteome</keyword>
<comment type="caution">
    <text evidence="3">The sequence shown here is derived from an EMBL/GenBank/DDBJ whole genome shotgun (WGS) entry which is preliminary data.</text>
</comment>
<proteinExistence type="predicted"/>
<evidence type="ECO:0000259" key="1">
    <source>
        <dbReference type="Pfam" id="PF00534"/>
    </source>
</evidence>
<dbReference type="Proteomes" id="UP000823485">
    <property type="component" value="Unassembled WGS sequence"/>
</dbReference>
<dbReference type="Pfam" id="PF13477">
    <property type="entry name" value="Glyco_trans_4_2"/>
    <property type="match status" value="1"/>
</dbReference>
<sequence>MNALQGKRLLNKIKPDLFHVHYASGYGTLGRLINFHPMILSVWGSDVFEFPYQSRFKEKTLKRNLQSADQILSTSYSMKIQTEKFLKPETDIRVTPFGVDTTKFKRYEQKESLDNSITIGMIKLLEPIYGAKYLIEAFAKVLTDIGNNDENNTINLKLLFVGDGSGREALEQMVGKKGIQKHVEFVGAVPNDQVPLWLNRIDVFCAPSLSESFGVAVIEASACETPVVVSNVGGLPEVVIDEVTGFIVEPKHVEQLAEKILILVNDQSLRKQMGAAGRKFVLENYAWEKNVGTMESIYIETVTNKGSMSNVGVE</sequence>
<evidence type="ECO:0000259" key="2">
    <source>
        <dbReference type="Pfam" id="PF13477"/>
    </source>
</evidence>
<evidence type="ECO:0000313" key="3">
    <source>
        <dbReference type="EMBL" id="MBM7714962.1"/>
    </source>
</evidence>
<reference evidence="3 4" key="1">
    <citation type="submission" date="2021-01" db="EMBL/GenBank/DDBJ databases">
        <title>Genomic Encyclopedia of Type Strains, Phase IV (KMG-IV): sequencing the most valuable type-strain genomes for metagenomic binning, comparative biology and taxonomic classification.</title>
        <authorList>
            <person name="Goeker M."/>
        </authorList>
    </citation>
    <scope>NUCLEOTIDE SEQUENCE [LARGE SCALE GENOMIC DNA]</scope>
    <source>
        <strain evidence="3 4">DSM 105453</strain>
    </source>
</reference>
<dbReference type="InterPro" id="IPR028098">
    <property type="entry name" value="Glyco_trans_4-like_N"/>
</dbReference>
<dbReference type="EMBL" id="JAFBFH010000011">
    <property type="protein sequence ID" value="MBM7714962.1"/>
    <property type="molecule type" value="Genomic_DNA"/>
</dbReference>
<name>A0ABS2R5R9_9BACI</name>
<dbReference type="PANTHER" id="PTHR12526">
    <property type="entry name" value="GLYCOSYLTRANSFERASE"/>
    <property type="match status" value="1"/>
</dbReference>
<dbReference type="PANTHER" id="PTHR12526:SF638">
    <property type="entry name" value="SPORE COAT PROTEIN SA"/>
    <property type="match status" value="1"/>
</dbReference>
<dbReference type="Gene3D" id="3.40.50.2000">
    <property type="entry name" value="Glycogen Phosphorylase B"/>
    <property type="match status" value="2"/>
</dbReference>